<dbReference type="EMBL" id="SRLO01015145">
    <property type="protein sequence ID" value="TNN24515.1"/>
    <property type="molecule type" value="Genomic_DNA"/>
</dbReference>
<feature type="compositionally biased region" description="Basic residues" evidence="1">
    <location>
        <begin position="36"/>
        <end position="53"/>
    </location>
</feature>
<feature type="region of interest" description="Disordered" evidence="1">
    <location>
        <begin position="1"/>
        <end position="88"/>
    </location>
</feature>
<proteinExistence type="predicted"/>
<evidence type="ECO:0000313" key="3">
    <source>
        <dbReference type="Proteomes" id="UP000314294"/>
    </source>
</evidence>
<dbReference type="AlphaFoldDB" id="A0A4Z2E6V6"/>
<evidence type="ECO:0000256" key="1">
    <source>
        <dbReference type="SAM" id="MobiDB-lite"/>
    </source>
</evidence>
<feature type="compositionally biased region" description="Basic and acidic residues" evidence="1">
    <location>
        <begin position="1"/>
        <end position="16"/>
    </location>
</feature>
<accession>A0A4Z2E6V6</accession>
<name>A0A4Z2E6V6_9TELE</name>
<gene>
    <name evidence="2" type="ORF">EYF80_065359</name>
</gene>
<reference evidence="2 3" key="1">
    <citation type="submission" date="2019-03" db="EMBL/GenBank/DDBJ databases">
        <title>First draft genome of Liparis tanakae, snailfish: a comprehensive survey of snailfish specific genes.</title>
        <authorList>
            <person name="Kim W."/>
            <person name="Song I."/>
            <person name="Jeong J.-H."/>
            <person name="Kim D."/>
            <person name="Kim S."/>
            <person name="Ryu S."/>
            <person name="Song J.Y."/>
            <person name="Lee S.K."/>
        </authorList>
    </citation>
    <scope>NUCLEOTIDE SEQUENCE [LARGE SCALE GENOMIC DNA]</scope>
    <source>
        <tissue evidence="2">Muscle</tissue>
    </source>
</reference>
<sequence>MERGGDRGRGHADHEGQTTSGGSQPDDVGGDDRWRHSSHHRRPIRDHFHHRRGPGSASAGGFHGTCAAPPAPHKEPFVGNMQAGIAAM</sequence>
<protein>
    <submittedName>
        <fullName evidence="2">Uncharacterized protein</fullName>
    </submittedName>
</protein>
<keyword evidence="3" id="KW-1185">Reference proteome</keyword>
<dbReference type="Proteomes" id="UP000314294">
    <property type="component" value="Unassembled WGS sequence"/>
</dbReference>
<organism evidence="2 3">
    <name type="scientific">Liparis tanakae</name>
    <name type="common">Tanaka's snailfish</name>
    <dbReference type="NCBI Taxonomy" id="230148"/>
    <lineage>
        <taxon>Eukaryota</taxon>
        <taxon>Metazoa</taxon>
        <taxon>Chordata</taxon>
        <taxon>Craniata</taxon>
        <taxon>Vertebrata</taxon>
        <taxon>Euteleostomi</taxon>
        <taxon>Actinopterygii</taxon>
        <taxon>Neopterygii</taxon>
        <taxon>Teleostei</taxon>
        <taxon>Neoteleostei</taxon>
        <taxon>Acanthomorphata</taxon>
        <taxon>Eupercaria</taxon>
        <taxon>Perciformes</taxon>
        <taxon>Cottioidei</taxon>
        <taxon>Cottales</taxon>
        <taxon>Liparidae</taxon>
        <taxon>Liparis</taxon>
    </lineage>
</organism>
<comment type="caution">
    <text evidence="2">The sequence shown here is derived from an EMBL/GenBank/DDBJ whole genome shotgun (WGS) entry which is preliminary data.</text>
</comment>
<evidence type="ECO:0000313" key="2">
    <source>
        <dbReference type="EMBL" id="TNN24515.1"/>
    </source>
</evidence>